<dbReference type="KEGG" id="slaa:EUU25_00505"/>
<dbReference type="Proteomes" id="UP000428803">
    <property type="component" value="Chromosome"/>
</dbReference>
<evidence type="ECO:0000256" key="1">
    <source>
        <dbReference type="SAM" id="SignalP"/>
    </source>
</evidence>
<feature type="signal peptide" evidence="1">
    <location>
        <begin position="1"/>
        <end position="25"/>
    </location>
</feature>
<evidence type="ECO:0000313" key="3">
    <source>
        <dbReference type="Proteomes" id="UP000428803"/>
    </source>
</evidence>
<keyword evidence="1" id="KW-0732">Signal</keyword>
<dbReference type="AlphaFoldDB" id="A0A6I6L4E3"/>
<dbReference type="OrthoDB" id="7427934at2"/>
<dbReference type="RefSeq" id="WP_158897528.1">
    <property type="nucleotide sequence ID" value="NZ_CP035733.1"/>
</dbReference>
<reference evidence="3" key="1">
    <citation type="submission" date="2019-01" db="EMBL/GenBank/DDBJ databases">
        <title>Sphingorhabdus lacus sp.nov., isolated from an oligotrophic freshwater lake.</title>
        <authorList>
            <person name="Park M."/>
        </authorList>
    </citation>
    <scope>NUCLEOTIDE SEQUENCE [LARGE SCALE GENOMIC DNA]</scope>
    <source>
        <strain evidence="3">IMCC1753</strain>
    </source>
</reference>
<dbReference type="InterPro" id="IPR006311">
    <property type="entry name" value="TAT_signal"/>
</dbReference>
<organism evidence="2 3">
    <name type="scientific">Sphingorhabdus lacus</name>
    <dbReference type="NCBI Taxonomy" id="392610"/>
    <lineage>
        <taxon>Bacteria</taxon>
        <taxon>Pseudomonadati</taxon>
        <taxon>Pseudomonadota</taxon>
        <taxon>Alphaproteobacteria</taxon>
        <taxon>Sphingomonadales</taxon>
        <taxon>Sphingomonadaceae</taxon>
        <taxon>Sphingorhabdus</taxon>
    </lineage>
</organism>
<proteinExistence type="predicted"/>
<sequence length="196" mass="21046">MTNRRQFLTVSIATSALVTSLPVNASALLANSSTMALGDFVFDNRFLPASQMAENIGQRSTRTYPISGDVAELWYDELAPAIAKGPRNIGGLTTLGELFVMARLGHDAGLTLAMHGSHQLTTDGLPISHTLSAPARNRRRFTAALASGAPWTFAVQSELLALASRSVTDRFEIPDLISNDPAGQMTLHSWLLTPRA</sequence>
<evidence type="ECO:0000313" key="2">
    <source>
        <dbReference type="EMBL" id="QGY79228.1"/>
    </source>
</evidence>
<dbReference type="PROSITE" id="PS51318">
    <property type="entry name" value="TAT"/>
    <property type="match status" value="1"/>
</dbReference>
<name>A0A6I6L4E3_9SPHN</name>
<protein>
    <submittedName>
        <fullName evidence="2">Uncharacterized protein</fullName>
    </submittedName>
</protein>
<gene>
    <name evidence="2" type="ORF">EUU25_00505</name>
</gene>
<accession>A0A6I6L4E3</accession>
<feature type="chain" id="PRO_5026152511" evidence="1">
    <location>
        <begin position="26"/>
        <end position="196"/>
    </location>
</feature>
<dbReference type="EMBL" id="CP035733">
    <property type="protein sequence ID" value="QGY79228.1"/>
    <property type="molecule type" value="Genomic_DNA"/>
</dbReference>
<keyword evidence="3" id="KW-1185">Reference proteome</keyword>